<evidence type="ECO:0000259" key="9">
    <source>
        <dbReference type="PROSITE" id="PS51405"/>
    </source>
</evidence>
<keyword evidence="6" id="KW-0408">Iron</keyword>
<keyword evidence="11" id="KW-1185">Reference proteome</keyword>
<sequence>MAPKSLFFALAAVNGALAYPWVPQMPGVDSSMIGARAQELNARDAPNCPFNPNHEPAAPITDRFPYMGAKNGIPGSTKGGIQVPAPGDTAHEFRAPNPKTDIRGPCPGLNVLANHGFLARDGITTYNELVDAQQNVYNTGPFLANLLAIAGVGLTGDIVGTTKMSLGCDATSRTASSLNLLASEGGLNSHNKFEADTSLTRNDFFLADGDNYRFNTTLFTQMMSVCNGNCGREELALYRLQRYEASKADNGNFFFGPGSLLLFGAASFLYELMPGSSHKPDEATMMSFFGASKDASGNYVNNGQERLPANWYNRVEHYSNVSEEILAMYALHPVPFGGNVGKGNFNGLNSGTDIVNGKINPDLPYNALCLMYQALTGAQPGLLGVAVNLPVNSLSAITKGLAPMAANLGCPTNHNDGSQSTGANSS</sequence>
<dbReference type="Proteomes" id="UP000033647">
    <property type="component" value="Unassembled WGS sequence"/>
</dbReference>
<comment type="caution">
    <text evidence="10">The sequence shown here is derived from an EMBL/GenBank/DDBJ whole genome shotgun (WGS) entry which is preliminary data.</text>
</comment>
<dbReference type="InterPro" id="IPR000028">
    <property type="entry name" value="Chloroperoxidase"/>
</dbReference>
<dbReference type="PANTHER" id="PTHR33577:SF15">
    <property type="entry name" value="HEME HALOPEROXIDASE FAMILY PROFILE DOMAIN-CONTAINING PROTEIN"/>
    <property type="match status" value="1"/>
</dbReference>
<protein>
    <submittedName>
        <fullName evidence="10">Heme-thiolate peroxidase aromatic peroxygenase like protein</fullName>
    </submittedName>
</protein>
<keyword evidence="8" id="KW-0732">Signal</keyword>
<dbReference type="SUPFAM" id="SSF47571">
    <property type="entry name" value="Cloroperoxidase"/>
    <property type="match status" value="1"/>
</dbReference>
<feature type="domain" description="Heme haloperoxidase family profile" evidence="9">
    <location>
        <begin position="89"/>
        <end position="327"/>
    </location>
</feature>
<dbReference type="InterPro" id="IPR036851">
    <property type="entry name" value="Chloroperoxidase-like_sf"/>
</dbReference>
<keyword evidence="2 10" id="KW-0575">Peroxidase</keyword>
<feature type="signal peptide" evidence="8">
    <location>
        <begin position="1"/>
        <end position="18"/>
    </location>
</feature>
<evidence type="ECO:0000256" key="6">
    <source>
        <dbReference type="ARBA" id="ARBA00023004"/>
    </source>
</evidence>
<feature type="chain" id="PRO_5002468396" evidence="8">
    <location>
        <begin position="19"/>
        <end position="426"/>
    </location>
</feature>
<evidence type="ECO:0000256" key="7">
    <source>
        <dbReference type="ARBA" id="ARBA00025795"/>
    </source>
</evidence>
<keyword evidence="5" id="KW-0560">Oxidoreductase</keyword>
<comment type="similarity">
    <text evidence="7">Belongs to the chloroperoxidase family.</text>
</comment>
<organism evidence="10 11">
    <name type="scientific">Zymoseptoria brevis</name>
    <dbReference type="NCBI Taxonomy" id="1047168"/>
    <lineage>
        <taxon>Eukaryota</taxon>
        <taxon>Fungi</taxon>
        <taxon>Dikarya</taxon>
        <taxon>Ascomycota</taxon>
        <taxon>Pezizomycotina</taxon>
        <taxon>Dothideomycetes</taxon>
        <taxon>Dothideomycetidae</taxon>
        <taxon>Mycosphaerellales</taxon>
        <taxon>Mycosphaerellaceae</taxon>
        <taxon>Zymoseptoria</taxon>
    </lineage>
</organism>
<evidence type="ECO:0000313" key="11">
    <source>
        <dbReference type="Proteomes" id="UP000033647"/>
    </source>
</evidence>
<dbReference type="PROSITE" id="PS51405">
    <property type="entry name" value="HEME_HALOPEROXIDASE"/>
    <property type="match status" value="1"/>
</dbReference>
<evidence type="ECO:0000256" key="2">
    <source>
        <dbReference type="ARBA" id="ARBA00022559"/>
    </source>
</evidence>
<keyword evidence="3" id="KW-0349">Heme</keyword>
<dbReference type="Gene3D" id="1.10.489.10">
    <property type="entry name" value="Chloroperoxidase-like"/>
    <property type="match status" value="1"/>
</dbReference>
<evidence type="ECO:0000313" key="10">
    <source>
        <dbReference type="EMBL" id="KJX95969.1"/>
    </source>
</evidence>
<gene>
    <name evidence="10" type="ORF">TI39_contig851g00021</name>
</gene>
<dbReference type="PANTHER" id="PTHR33577">
    <property type="entry name" value="STERIGMATOCYSTIN BIOSYNTHESIS PEROXIDASE STCC-RELATED"/>
    <property type="match status" value="1"/>
</dbReference>
<dbReference type="AlphaFoldDB" id="A0A0F4GF41"/>
<proteinExistence type="inferred from homology"/>
<dbReference type="GO" id="GO:0046872">
    <property type="term" value="F:metal ion binding"/>
    <property type="evidence" value="ECO:0007669"/>
    <property type="project" value="UniProtKB-KW"/>
</dbReference>
<dbReference type="Pfam" id="PF01328">
    <property type="entry name" value="Peroxidase_2"/>
    <property type="match status" value="1"/>
</dbReference>
<evidence type="ECO:0000256" key="8">
    <source>
        <dbReference type="SAM" id="SignalP"/>
    </source>
</evidence>
<name>A0A0F4GF41_9PEZI</name>
<evidence type="ECO:0000256" key="5">
    <source>
        <dbReference type="ARBA" id="ARBA00023002"/>
    </source>
</evidence>
<accession>A0A0F4GF41</accession>
<reference evidence="10 11" key="1">
    <citation type="submission" date="2015-03" db="EMBL/GenBank/DDBJ databases">
        <title>RNA-seq based gene annotation and comparative genomics of four Zymoseptoria species reveal species-specific pathogenicity related genes and transposable element activity.</title>
        <authorList>
            <person name="Grandaubert J."/>
            <person name="Bhattacharyya A."/>
            <person name="Stukenbrock E.H."/>
        </authorList>
    </citation>
    <scope>NUCLEOTIDE SEQUENCE [LARGE SCALE GENOMIC DNA]</scope>
    <source>
        <strain evidence="10 11">Zb18110</strain>
    </source>
</reference>
<evidence type="ECO:0000256" key="4">
    <source>
        <dbReference type="ARBA" id="ARBA00022723"/>
    </source>
</evidence>
<comment type="cofactor">
    <cofactor evidence="1">
        <name>heme b</name>
        <dbReference type="ChEBI" id="CHEBI:60344"/>
    </cofactor>
</comment>
<keyword evidence="4" id="KW-0479">Metal-binding</keyword>
<evidence type="ECO:0000256" key="3">
    <source>
        <dbReference type="ARBA" id="ARBA00022617"/>
    </source>
</evidence>
<dbReference type="EMBL" id="LAFY01000843">
    <property type="protein sequence ID" value="KJX95969.1"/>
    <property type="molecule type" value="Genomic_DNA"/>
</dbReference>
<evidence type="ECO:0000256" key="1">
    <source>
        <dbReference type="ARBA" id="ARBA00001970"/>
    </source>
</evidence>
<dbReference type="OrthoDB" id="407298at2759"/>
<dbReference type="GO" id="GO:0004601">
    <property type="term" value="F:peroxidase activity"/>
    <property type="evidence" value="ECO:0007669"/>
    <property type="project" value="UniProtKB-KW"/>
</dbReference>